<dbReference type="GO" id="GO:0005634">
    <property type="term" value="C:nucleus"/>
    <property type="evidence" value="ECO:0007669"/>
    <property type="project" value="TreeGrafter"/>
</dbReference>
<gene>
    <name evidence="2" type="ORF">BG006_004462</name>
</gene>
<dbReference type="SUPFAM" id="SSF53098">
    <property type="entry name" value="Ribonuclease H-like"/>
    <property type="match status" value="1"/>
</dbReference>
<dbReference type="InterPro" id="IPR040151">
    <property type="entry name" value="Gfd2/YDR514C-like"/>
</dbReference>
<feature type="domain" description="Gfd2/YDR514C-like C-terminal" evidence="1">
    <location>
        <begin position="148"/>
        <end position="313"/>
    </location>
</feature>
<evidence type="ECO:0000313" key="2">
    <source>
        <dbReference type="EMBL" id="KAF9332655.1"/>
    </source>
</evidence>
<dbReference type="InterPro" id="IPR012337">
    <property type="entry name" value="RNaseH-like_sf"/>
</dbReference>
<dbReference type="PANTHER" id="PTHR28083:SF1">
    <property type="entry name" value="GOOD FOR FULL DBP5 ACTIVITY PROTEIN 2"/>
    <property type="match status" value="1"/>
</dbReference>
<sequence>MLSASFLQLQTAVYEWSKECPPDAKNALATFFLSTEFLDRPNVFHYGYDESQTKWVALIEMQGVEKTRVMITQQFGYDFKSLYASSSTFTKIEMAPRMAKSSAYNKFIKAIQKLNNQMKALRRLIGYQKTLDEATDMVHATHASPLRFISVDIESYEQDHALILEIGWSTWDTGLNKFADRHFAVLDYKHLSNGRYVRDRRDRFSFGDTTWASLKDCITAFQEDLELAAHQNAQGTVVLIAHDMTSDEAYLRRMGVDFPPGMIKFDTIEMNSARVNDSLIKTGLGKLLDEVGIENYSLHNAGNDAHYTLELFLWLCRDHASKRNV</sequence>
<reference evidence="2" key="1">
    <citation type="journal article" date="2020" name="Fungal Divers.">
        <title>Resolving the Mortierellaceae phylogeny through synthesis of multi-gene phylogenetics and phylogenomics.</title>
        <authorList>
            <person name="Vandepol N."/>
            <person name="Liber J."/>
            <person name="Desiro A."/>
            <person name="Na H."/>
            <person name="Kennedy M."/>
            <person name="Barry K."/>
            <person name="Grigoriev I.V."/>
            <person name="Miller A.N."/>
            <person name="O'Donnell K."/>
            <person name="Stajich J.E."/>
            <person name="Bonito G."/>
        </authorList>
    </citation>
    <scope>NUCLEOTIDE SEQUENCE</scope>
    <source>
        <strain evidence="2">NVP1</strain>
    </source>
</reference>
<dbReference type="AlphaFoldDB" id="A0A9P5SNS3"/>
<dbReference type="InterPro" id="IPR036397">
    <property type="entry name" value="RNaseH_sf"/>
</dbReference>
<evidence type="ECO:0000313" key="3">
    <source>
        <dbReference type="Proteomes" id="UP000696485"/>
    </source>
</evidence>
<comment type="caution">
    <text evidence="2">The sequence shown here is derived from an EMBL/GenBank/DDBJ whole genome shotgun (WGS) entry which is preliminary data.</text>
</comment>
<dbReference type="Gene3D" id="3.30.420.10">
    <property type="entry name" value="Ribonuclease H-like superfamily/Ribonuclease H"/>
    <property type="match status" value="1"/>
</dbReference>
<protein>
    <recommendedName>
        <fullName evidence="1">Gfd2/YDR514C-like C-terminal domain-containing protein</fullName>
    </recommendedName>
</protein>
<accession>A0A9P5SNS3</accession>
<dbReference type="InterPro" id="IPR048519">
    <property type="entry name" value="Gfd2/YDR514C-like_C"/>
</dbReference>
<evidence type="ECO:0000259" key="1">
    <source>
        <dbReference type="Pfam" id="PF21762"/>
    </source>
</evidence>
<dbReference type="Pfam" id="PF21762">
    <property type="entry name" value="DEDDh_C"/>
    <property type="match status" value="1"/>
</dbReference>
<dbReference type="GO" id="GO:0003676">
    <property type="term" value="F:nucleic acid binding"/>
    <property type="evidence" value="ECO:0007669"/>
    <property type="project" value="InterPro"/>
</dbReference>
<dbReference type="Proteomes" id="UP000696485">
    <property type="component" value="Unassembled WGS sequence"/>
</dbReference>
<name>A0A9P5SNS3_9FUNG</name>
<keyword evidence="3" id="KW-1185">Reference proteome</keyword>
<proteinExistence type="predicted"/>
<organism evidence="2 3">
    <name type="scientific">Podila minutissima</name>
    <dbReference type="NCBI Taxonomy" id="64525"/>
    <lineage>
        <taxon>Eukaryota</taxon>
        <taxon>Fungi</taxon>
        <taxon>Fungi incertae sedis</taxon>
        <taxon>Mucoromycota</taxon>
        <taxon>Mortierellomycotina</taxon>
        <taxon>Mortierellomycetes</taxon>
        <taxon>Mortierellales</taxon>
        <taxon>Mortierellaceae</taxon>
        <taxon>Podila</taxon>
    </lineage>
</organism>
<dbReference type="EMBL" id="JAAAUY010000247">
    <property type="protein sequence ID" value="KAF9332655.1"/>
    <property type="molecule type" value="Genomic_DNA"/>
</dbReference>
<dbReference type="PANTHER" id="PTHR28083">
    <property type="entry name" value="GOOD FOR FULL DBP5 ACTIVITY PROTEIN 2"/>
    <property type="match status" value="1"/>
</dbReference>